<dbReference type="Proteomes" id="UP000638648">
    <property type="component" value="Unassembled WGS sequence"/>
</dbReference>
<dbReference type="EMBL" id="JADBEM010000001">
    <property type="protein sequence ID" value="MBE1612066.1"/>
    <property type="molecule type" value="Genomic_DNA"/>
</dbReference>
<keyword evidence="3" id="KW-1185">Reference proteome</keyword>
<gene>
    <name evidence="2" type="ORF">HEB94_008914</name>
</gene>
<dbReference type="InterPro" id="IPR015330">
    <property type="entry name" value="DNA_primase/pol_bifunc_N"/>
</dbReference>
<feature type="domain" description="DNA primase/polymerase bifunctional N-terminal" evidence="1">
    <location>
        <begin position="12"/>
        <end position="205"/>
    </location>
</feature>
<dbReference type="SMART" id="SM00943">
    <property type="entry name" value="Prim-Pol"/>
    <property type="match status" value="1"/>
</dbReference>
<dbReference type="CDD" id="cd04859">
    <property type="entry name" value="Prim_Pol"/>
    <property type="match status" value="1"/>
</dbReference>
<accession>A0A927N3N5</accession>
<dbReference type="AlphaFoldDB" id="A0A927N3N5"/>
<dbReference type="SUPFAM" id="SSF56747">
    <property type="entry name" value="Prim-pol domain"/>
    <property type="match status" value="1"/>
</dbReference>
<evidence type="ECO:0000313" key="3">
    <source>
        <dbReference type="Proteomes" id="UP000638648"/>
    </source>
</evidence>
<proteinExistence type="predicted"/>
<comment type="caution">
    <text evidence="2">The sequence shown here is derived from an EMBL/GenBank/DDBJ whole genome shotgun (WGS) entry which is preliminary data.</text>
</comment>
<evidence type="ECO:0000259" key="1">
    <source>
        <dbReference type="SMART" id="SM00943"/>
    </source>
</evidence>
<reference evidence="2" key="1">
    <citation type="submission" date="2020-10" db="EMBL/GenBank/DDBJ databases">
        <title>Sequencing the genomes of 1000 actinobacteria strains.</title>
        <authorList>
            <person name="Klenk H.-P."/>
        </authorList>
    </citation>
    <scope>NUCLEOTIDE SEQUENCE</scope>
    <source>
        <strain evidence="2">DSM 45354</strain>
    </source>
</reference>
<protein>
    <recommendedName>
        <fullName evidence="1">DNA primase/polymerase bifunctional N-terminal domain-containing protein</fullName>
    </recommendedName>
</protein>
<evidence type="ECO:0000313" key="2">
    <source>
        <dbReference type="EMBL" id="MBE1612066.1"/>
    </source>
</evidence>
<dbReference type="Pfam" id="PF09250">
    <property type="entry name" value="Prim-Pol"/>
    <property type="match status" value="1"/>
</dbReference>
<dbReference type="RefSeq" id="WP_202896847.1">
    <property type="nucleotide sequence ID" value="NZ_BAABJL010000222.1"/>
</dbReference>
<sequence>MTAPMNAALDAALAAAARGWHVFPLRPNDKRPAFPNHTAETCDGTDPRCRDGHTGWETRATTNPDRIHRAWTHKPYGVGVATGPSGLVVIDLDTPKPGDQPPEEWKLPGIVDGHDVLAAVCEQAGQPLPVDTYTVATPSGGTHLYYQHPAGPQLRNTTGGTSGSLGWLIDTRAHGGYVAAAGTTIAGRAYRVVHDVEPAPLPDWLARRLSPAPLPPQRPVRIDLPTDRHGRYLQAAIARQLHHIATATEGTRNTALYRSAVALGQLAAGGSIAEEEVRQLLTRAGLDAGLRPREVTRTVASGVRDGAKRPRHVAA</sequence>
<name>A0A927N3N5_9ACTN</name>
<organism evidence="2 3">
    <name type="scientific">Actinopolymorpha pittospori</name>
    <dbReference type="NCBI Taxonomy" id="648752"/>
    <lineage>
        <taxon>Bacteria</taxon>
        <taxon>Bacillati</taxon>
        <taxon>Actinomycetota</taxon>
        <taxon>Actinomycetes</taxon>
        <taxon>Propionibacteriales</taxon>
        <taxon>Actinopolymorphaceae</taxon>
        <taxon>Actinopolymorpha</taxon>
    </lineage>
</organism>